<dbReference type="PANTHER" id="PTHR28112">
    <property type="entry name" value="SRP-INDEPENDENT TARGETING PROTEIN 3"/>
    <property type="match status" value="1"/>
</dbReference>
<dbReference type="GO" id="GO:0005783">
    <property type="term" value="C:endoplasmic reticulum"/>
    <property type="evidence" value="ECO:0007669"/>
    <property type="project" value="InterPro"/>
</dbReference>
<feature type="transmembrane region" description="Helical" evidence="1">
    <location>
        <begin position="31"/>
        <end position="50"/>
    </location>
</feature>
<dbReference type="RefSeq" id="XP_052944307.1">
    <property type="nucleotide sequence ID" value="XM_053089907.1"/>
</dbReference>
<dbReference type="PIRSF" id="PIRSF008756">
    <property type="entry name" value="P_tr_PHO88"/>
    <property type="match status" value="1"/>
</dbReference>
<sequence>MNPAFTNLALSLGAMQVTKRLPMDDPVFINYLRLAYVSAQLLVFGMYFYITTVIRKKNDLTVIKYVSPKSPMAPDAKDELVTTTVKDYDLAQTSSAMKGMFVGIAMMAGMHLFLKYSAPLFLQSIMAIKSALESNMAALHLFGKPAEGALARPFKAAPGLMDQFMGGGGAAQTDAASIKSAEKVTGKKTQ</sequence>
<dbReference type="Pfam" id="PF10032">
    <property type="entry name" value="Pho88"/>
    <property type="match status" value="1"/>
</dbReference>
<keyword evidence="1" id="KW-0472">Membrane</keyword>
<dbReference type="GO" id="GO:0045047">
    <property type="term" value="P:protein targeting to ER"/>
    <property type="evidence" value="ECO:0007669"/>
    <property type="project" value="InterPro"/>
</dbReference>
<reference evidence="2" key="1">
    <citation type="journal article" date="2022" name="G3 (Bethesda)">
        <title>High quality genome of the basidiomycete yeast Dioszegia hungarica PDD-24b-2 isolated from cloud water.</title>
        <authorList>
            <person name="Jarrige D."/>
            <person name="Haridas S."/>
            <person name="Bleykasten-Grosshans C."/>
            <person name="Joly M."/>
            <person name="Nadalig T."/>
            <person name="Sancelme M."/>
            <person name="Vuilleumier S."/>
            <person name="Grigoriev I.V."/>
            <person name="Amato P."/>
            <person name="Bringel F."/>
        </authorList>
    </citation>
    <scope>NUCLEOTIDE SEQUENCE</scope>
    <source>
        <strain evidence="2">PDD-24b-2</strain>
    </source>
</reference>
<feature type="transmembrane region" description="Helical" evidence="1">
    <location>
        <begin position="96"/>
        <end position="114"/>
    </location>
</feature>
<name>A0AA38LTB2_9TREE</name>
<dbReference type="PANTHER" id="PTHR28112:SF1">
    <property type="entry name" value="SRP-INDEPENDENT TARGETING PROTEIN 3"/>
    <property type="match status" value="1"/>
</dbReference>
<evidence type="ECO:0000313" key="2">
    <source>
        <dbReference type="EMBL" id="KAI9634530.1"/>
    </source>
</evidence>
<keyword evidence="1" id="KW-0812">Transmembrane</keyword>
<protein>
    <submittedName>
        <fullName evidence="2">Inorganic phosphate transporter pho88</fullName>
    </submittedName>
</protein>
<dbReference type="AlphaFoldDB" id="A0AA38LTB2"/>
<comment type="caution">
    <text evidence="2">The sequence shown here is derived from an EMBL/GenBank/DDBJ whole genome shotgun (WGS) entry which is preliminary data.</text>
</comment>
<proteinExistence type="predicted"/>
<dbReference type="InterPro" id="IPR012098">
    <property type="entry name" value="SND3_fun"/>
</dbReference>
<dbReference type="GO" id="GO:0005739">
    <property type="term" value="C:mitochondrion"/>
    <property type="evidence" value="ECO:0007669"/>
    <property type="project" value="TreeGrafter"/>
</dbReference>
<organism evidence="2 3">
    <name type="scientific">Dioszegia hungarica</name>
    <dbReference type="NCBI Taxonomy" id="4972"/>
    <lineage>
        <taxon>Eukaryota</taxon>
        <taxon>Fungi</taxon>
        <taxon>Dikarya</taxon>
        <taxon>Basidiomycota</taxon>
        <taxon>Agaricomycotina</taxon>
        <taxon>Tremellomycetes</taxon>
        <taxon>Tremellales</taxon>
        <taxon>Bulleribasidiaceae</taxon>
        <taxon>Dioszegia</taxon>
    </lineage>
</organism>
<dbReference type="Proteomes" id="UP001164286">
    <property type="component" value="Unassembled WGS sequence"/>
</dbReference>
<accession>A0AA38LTB2</accession>
<dbReference type="EMBL" id="JAKWFO010000007">
    <property type="protein sequence ID" value="KAI9634530.1"/>
    <property type="molecule type" value="Genomic_DNA"/>
</dbReference>
<gene>
    <name evidence="2" type="ORF">MKK02DRAFT_38060</name>
</gene>
<dbReference type="GeneID" id="77729112"/>
<evidence type="ECO:0000313" key="3">
    <source>
        <dbReference type="Proteomes" id="UP001164286"/>
    </source>
</evidence>
<keyword evidence="3" id="KW-1185">Reference proteome</keyword>
<evidence type="ECO:0000256" key="1">
    <source>
        <dbReference type="SAM" id="Phobius"/>
    </source>
</evidence>
<keyword evidence="1" id="KW-1133">Transmembrane helix</keyword>